<dbReference type="InterPro" id="IPR013087">
    <property type="entry name" value="Znf_C2H2_type"/>
</dbReference>
<evidence type="ECO:0000313" key="16">
    <source>
        <dbReference type="Proteomes" id="UP000694680"/>
    </source>
</evidence>
<dbReference type="FunFam" id="3.30.160.60:FF:001498">
    <property type="entry name" value="Zinc finger protein 404"/>
    <property type="match status" value="1"/>
</dbReference>
<comment type="subcellular location">
    <subcellularLocation>
        <location evidence="2">Nucleus</location>
    </subcellularLocation>
</comment>
<dbReference type="PROSITE" id="PS00028">
    <property type="entry name" value="ZINC_FINGER_C2H2_1"/>
    <property type="match status" value="6"/>
</dbReference>
<feature type="domain" description="C2H2-type" evidence="14">
    <location>
        <begin position="424"/>
        <end position="451"/>
    </location>
</feature>
<dbReference type="FunFam" id="3.30.160.60:FF:000275">
    <property type="entry name" value="zinc finger protein 90 homolog"/>
    <property type="match status" value="1"/>
</dbReference>
<dbReference type="PROSITE" id="PS50157">
    <property type="entry name" value="ZINC_FINGER_C2H2_2"/>
    <property type="match status" value="6"/>
</dbReference>
<feature type="region of interest" description="Disordered" evidence="13">
    <location>
        <begin position="1"/>
        <end position="27"/>
    </location>
</feature>
<accession>A0A8C5HT47</accession>
<keyword evidence="7" id="KW-0862">Zinc</keyword>
<evidence type="ECO:0000256" key="6">
    <source>
        <dbReference type="ARBA" id="ARBA00022771"/>
    </source>
</evidence>
<feature type="region of interest" description="Disordered" evidence="13">
    <location>
        <begin position="261"/>
        <end position="335"/>
    </location>
</feature>
<evidence type="ECO:0000256" key="3">
    <source>
        <dbReference type="ARBA" id="ARBA00006991"/>
    </source>
</evidence>
<dbReference type="Ensembl" id="ENSGWIT00000052861.1">
    <property type="protein sequence ID" value="ENSGWIP00000048895.1"/>
    <property type="gene ID" value="ENSGWIG00000023897.1"/>
</dbReference>
<evidence type="ECO:0000256" key="13">
    <source>
        <dbReference type="SAM" id="MobiDB-lite"/>
    </source>
</evidence>
<feature type="domain" description="C2H2-type" evidence="14">
    <location>
        <begin position="368"/>
        <end position="395"/>
    </location>
</feature>
<dbReference type="GO" id="GO:0008270">
    <property type="term" value="F:zinc ion binding"/>
    <property type="evidence" value="ECO:0007669"/>
    <property type="project" value="UniProtKB-KW"/>
</dbReference>
<protein>
    <submittedName>
        <fullName evidence="15">Zinc finger protein 135-like</fullName>
    </submittedName>
</protein>
<sequence length="505" mass="57105">MMTDSSAEQHSAVLPADVPDGVSSKHGLKLQDHLHIKKEEEELWESLEEKQETDITGVTVKTEDEEEEAQCSLLHWRQSEENIKGEPATCSSAKLMKVEPNGDISEGPEAANTCTQPDSDGEETDCSDTEDSEDWREPLSQSEAQSEHMDMSCESFQTSEVRTENNTKETSHNRVLPADVPDGVSSKHGLKLQDHLHIKKEEEELWESLEEKQETDITAVTVKTEDEEEEAQCSLLHWRQSEENIKGEPATCSSAKLMKVEPNGDISEGPEAANTCTQPDSDEEETDCSDTEDSEDWREPLSQSEAQSEHMDMSCESFQTSEVRTKNNTKETSQKREKPFGCNVCGKRFRNRADLKIHMRIHTGEKPFSCDVCGKSFGRNGSLKRHMIDHSGKKHFGCDVCGKGFFRKAELKRHNRIHTGEKPFSCDLCGKEFTHKTSLSEHMTCHTGEKPFDCDVCGKRFVSKRNLSGHKIIHTGEKPHVCDVCGQRFYRRFDLKRHMRTHTGG</sequence>
<dbReference type="SMART" id="SM00355">
    <property type="entry name" value="ZnF_C2H2"/>
    <property type="match status" value="6"/>
</dbReference>
<evidence type="ECO:0000256" key="5">
    <source>
        <dbReference type="ARBA" id="ARBA00022737"/>
    </source>
</evidence>
<dbReference type="PANTHER" id="PTHR24409">
    <property type="entry name" value="ZINC FINGER PROTEIN 142"/>
    <property type="match status" value="1"/>
</dbReference>
<dbReference type="Ensembl" id="ENSGWIT00000052859.1">
    <property type="protein sequence ID" value="ENSGWIP00000048893.1"/>
    <property type="gene ID" value="ENSGWIG00000023897.1"/>
</dbReference>
<keyword evidence="11" id="KW-0539">Nucleus</keyword>
<name>A0A8C5HT47_GOUWI</name>
<feature type="domain" description="C2H2-type" evidence="14">
    <location>
        <begin position="452"/>
        <end position="479"/>
    </location>
</feature>
<feature type="compositionally biased region" description="Basic and acidic residues" evidence="13">
    <location>
        <begin position="323"/>
        <end position="335"/>
    </location>
</feature>
<dbReference type="PANTHER" id="PTHR24409:SF295">
    <property type="entry name" value="AZ2-RELATED"/>
    <property type="match status" value="1"/>
</dbReference>
<evidence type="ECO:0000256" key="9">
    <source>
        <dbReference type="ARBA" id="ARBA00023125"/>
    </source>
</evidence>
<feature type="compositionally biased region" description="Acidic residues" evidence="13">
    <location>
        <begin position="280"/>
        <end position="296"/>
    </location>
</feature>
<dbReference type="GO" id="GO:0005694">
    <property type="term" value="C:chromosome"/>
    <property type="evidence" value="ECO:0007669"/>
    <property type="project" value="UniProtKB-ARBA"/>
</dbReference>
<evidence type="ECO:0000256" key="12">
    <source>
        <dbReference type="PROSITE-ProRule" id="PRU00042"/>
    </source>
</evidence>
<keyword evidence="4" id="KW-0479">Metal-binding</keyword>
<reference evidence="15" key="1">
    <citation type="submission" date="2020-06" db="EMBL/GenBank/DDBJ databases">
        <authorList>
            <consortium name="Wellcome Sanger Institute Data Sharing"/>
        </authorList>
    </citation>
    <scope>NUCLEOTIDE SEQUENCE [LARGE SCALE GENOMIC DNA]</scope>
</reference>
<organism evidence="15 16">
    <name type="scientific">Gouania willdenowi</name>
    <name type="common">Blunt-snouted clingfish</name>
    <name type="synonym">Lepadogaster willdenowi</name>
    <dbReference type="NCBI Taxonomy" id="441366"/>
    <lineage>
        <taxon>Eukaryota</taxon>
        <taxon>Metazoa</taxon>
        <taxon>Chordata</taxon>
        <taxon>Craniata</taxon>
        <taxon>Vertebrata</taxon>
        <taxon>Euteleostomi</taxon>
        <taxon>Actinopterygii</taxon>
        <taxon>Neopterygii</taxon>
        <taxon>Teleostei</taxon>
        <taxon>Neoteleostei</taxon>
        <taxon>Acanthomorphata</taxon>
        <taxon>Ovalentaria</taxon>
        <taxon>Blenniimorphae</taxon>
        <taxon>Blenniiformes</taxon>
        <taxon>Gobiesocoidei</taxon>
        <taxon>Gobiesocidae</taxon>
        <taxon>Gobiesocinae</taxon>
        <taxon>Gouania</taxon>
    </lineage>
</organism>
<evidence type="ECO:0000256" key="10">
    <source>
        <dbReference type="ARBA" id="ARBA00023163"/>
    </source>
</evidence>
<evidence type="ECO:0000256" key="2">
    <source>
        <dbReference type="ARBA" id="ARBA00004123"/>
    </source>
</evidence>
<proteinExistence type="inferred from homology"/>
<keyword evidence="8" id="KW-0805">Transcription regulation</keyword>
<feature type="domain" description="C2H2-type" evidence="14">
    <location>
        <begin position="396"/>
        <end position="423"/>
    </location>
</feature>
<evidence type="ECO:0000313" key="15">
    <source>
        <dbReference type="Ensembl" id="ENSGWIP00000048892.1"/>
    </source>
</evidence>
<dbReference type="GO" id="GO:0000977">
    <property type="term" value="F:RNA polymerase II transcription regulatory region sequence-specific DNA binding"/>
    <property type="evidence" value="ECO:0007669"/>
    <property type="project" value="TreeGrafter"/>
</dbReference>
<dbReference type="Pfam" id="PF00096">
    <property type="entry name" value="zf-C2H2"/>
    <property type="match status" value="5"/>
</dbReference>
<evidence type="ECO:0000256" key="4">
    <source>
        <dbReference type="ARBA" id="ARBA00022723"/>
    </source>
</evidence>
<reference evidence="15" key="2">
    <citation type="submission" date="2025-05" db="UniProtKB">
        <authorList>
            <consortium name="Ensembl"/>
        </authorList>
    </citation>
    <scope>IDENTIFICATION</scope>
</reference>
<keyword evidence="6 12" id="KW-0863">Zinc-finger</keyword>
<dbReference type="GO" id="GO:0000981">
    <property type="term" value="F:DNA-binding transcription factor activity, RNA polymerase II-specific"/>
    <property type="evidence" value="ECO:0007669"/>
    <property type="project" value="TreeGrafter"/>
</dbReference>
<dbReference type="GO" id="GO:0005634">
    <property type="term" value="C:nucleus"/>
    <property type="evidence" value="ECO:0007669"/>
    <property type="project" value="UniProtKB-SubCell"/>
</dbReference>
<feature type="region of interest" description="Disordered" evidence="13">
    <location>
        <begin position="45"/>
        <end position="189"/>
    </location>
</feature>
<dbReference type="FunFam" id="3.30.160.60:FF:002343">
    <property type="entry name" value="Zinc finger protein 33A"/>
    <property type="match status" value="1"/>
</dbReference>
<feature type="domain" description="C2H2-type" evidence="14">
    <location>
        <begin position="480"/>
        <end position="505"/>
    </location>
</feature>
<evidence type="ECO:0000256" key="11">
    <source>
        <dbReference type="ARBA" id="ARBA00023242"/>
    </source>
</evidence>
<dbReference type="Pfam" id="PF13912">
    <property type="entry name" value="zf-C2H2_6"/>
    <property type="match status" value="1"/>
</dbReference>
<dbReference type="Gene3D" id="3.30.160.60">
    <property type="entry name" value="Classic Zinc Finger"/>
    <property type="match status" value="6"/>
</dbReference>
<evidence type="ECO:0000256" key="1">
    <source>
        <dbReference type="ARBA" id="ARBA00003767"/>
    </source>
</evidence>
<comment type="function">
    <text evidence="1">May be involved in transcriptional regulation.</text>
</comment>
<keyword evidence="10" id="KW-0804">Transcription</keyword>
<keyword evidence="9" id="KW-0238">DNA-binding</keyword>
<dbReference type="FunFam" id="3.30.160.60:FF:001732">
    <property type="entry name" value="Zgc:162936"/>
    <property type="match status" value="1"/>
</dbReference>
<feature type="compositionally biased region" description="Acidic residues" evidence="13">
    <location>
        <begin position="119"/>
        <end position="134"/>
    </location>
</feature>
<keyword evidence="5" id="KW-0677">Repeat</keyword>
<evidence type="ECO:0000256" key="7">
    <source>
        <dbReference type="ARBA" id="ARBA00022833"/>
    </source>
</evidence>
<dbReference type="AlphaFoldDB" id="A0A8C5HT47"/>
<dbReference type="InterPro" id="IPR036236">
    <property type="entry name" value="Znf_C2H2_sf"/>
</dbReference>
<dbReference type="SUPFAM" id="SSF57667">
    <property type="entry name" value="beta-beta-alpha zinc fingers"/>
    <property type="match status" value="3"/>
</dbReference>
<keyword evidence="16" id="KW-1185">Reference proteome</keyword>
<dbReference type="Ensembl" id="ENSGWIT00000052858.1">
    <property type="protein sequence ID" value="ENSGWIP00000048892.1"/>
    <property type="gene ID" value="ENSGWIG00000023897.1"/>
</dbReference>
<comment type="similarity">
    <text evidence="3">Belongs to the krueppel C2H2-type zinc-finger protein family.</text>
</comment>
<dbReference type="FunFam" id="3.30.160.60:FF:002104">
    <property type="entry name" value="Si:ch211-266d19.4"/>
    <property type="match status" value="1"/>
</dbReference>
<evidence type="ECO:0000256" key="8">
    <source>
        <dbReference type="ARBA" id="ARBA00023015"/>
    </source>
</evidence>
<dbReference type="GO" id="GO:0045893">
    <property type="term" value="P:positive regulation of DNA-templated transcription"/>
    <property type="evidence" value="ECO:0007669"/>
    <property type="project" value="UniProtKB-ARBA"/>
</dbReference>
<evidence type="ECO:0000259" key="14">
    <source>
        <dbReference type="PROSITE" id="PS50157"/>
    </source>
</evidence>
<dbReference type="Proteomes" id="UP000694680">
    <property type="component" value="Chromosome 13"/>
</dbReference>
<gene>
    <name evidence="15" type="primary">LOC114474034</name>
</gene>
<feature type="domain" description="C2H2-type" evidence="14">
    <location>
        <begin position="340"/>
        <end position="367"/>
    </location>
</feature>
<feature type="compositionally biased region" description="Basic and acidic residues" evidence="13">
    <location>
        <begin position="161"/>
        <end position="172"/>
    </location>
</feature>
<dbReference type="FunFam" id="3.30.160.60:FF:000097">
    <property type="entry name" value="Zinc finger protein"/>
    <property type="match status" value="1"/>
</dbReference>